<dbReference type="RefSeq" id="WP_120641686.1">
    <property type="nucleotide sequence ID" value="NZ_RAWB01000009.1"/>
</dbReference>
<protein>
    <submittedName>
        <fullName evidence="3">Outer membrane lipoprotein-sorting protein</fullName>
    </submittedName>
</protein>
<dbReference type="Proteomes" id="UP000272888">
    <property type="component" value="Unassembled WGS sequence"/>
</dbReference>
<dbReference type="AlphaFoldDB" id="A0A3A8QHN4"/>
<evidence type="ECO:0000313" key="3">
    <source>
        <dbReference type="EMBL" id="RKH68216.1"/>
    </source>
</evidence>
<dbReference type="EMBL" id="RAWB01000009">
    <property type="protein sequence ID" value="RKH68216.1"/>
    <property type="molecule type" value="Genomic_DNA"/>
</dbReference>
<keyword evidence="3" id="KW-0449">Lipoprotein</keyword>
<dbReference type="Gene3D" id="2.50.20.10">
    <property type="entry name" value="Lipoprotein localisation LolA/LolB/LppX"/>
    <property type="match status" value="1"/>
</dbReference>
<comment type="caution">
    <text evidence="3">The sequence shown here is derived from an EMBL/GenBank/DDBJ whole genome shotgun (WGS) entry which is preliminary data.</text>
</comment>
<keyword evidence="4" id="KW-1185">Reference proteome</keyword>
<feature type="chain" id="PRO_5017441198" evidence="1">
    <location>
        <begin position="33"/>
        <end position="272"/>
    </location>
</feature>
<feature type="signal peptide" evidence="1">
    <location>
        <begin position="1"/>
        <end position="32"/>
    </location>
</feature>
<evidence type="ECO:0000259" key="2">
    <source>
        <dbReference type="Pfam" id="PF17131"/>
    </source>
</evidence>
<evidence type="ECO:0000313" key="4">
    <source>
        <dbReference type="Proteomes" id="UP000272888"/>
    </source>
</evidence>
<dbReference type="Pfam" id="PF17131">
    <property type="entry name" value="LolA_like"/>
    <property type="match status" value="1"/>
</dbReference>
<dbReference type="CDD" id="cd16329">
    <property type="entry name" value="LolA_like"/>
    <property type="match status" value="1"/>
</dbReference>
<proteinExistence type="predicted"/>
<name>A0A3A8QHN4_9BACT</name>
<dbReference type="InterPro" id="IPR033399">
    <property type="entry name" value="TP_0789-like"/>
</dbReference>
<feature type="domain" description="Uncharacterized protein TP-0789" evidence="2">
    <location>
        <begin position="84"/>
        <end position="269"/>
    </location>
</feature>
<organism evidence="3 4">
    <name type="scientific">Corallococcus llansteffanensis</name>
    <dbReference type="NCBI Taxonomy" id="2316731"/>
    <lineage>
        <taxon>Bacteria</taxon>
        <taxon>Pseudomonadati</taxon>
        <taxon>Myxococcota</taxon>
        <taxon>Myxococcia</taxon>
        <taxon>Myxococcales</taxon>
        <taxon>Cystobacterineae</taxon>
        <taxon>Myxococcaceae</taxon>
        <taxon>Corallococcus</taxon>
    </lineage>
</organism>
<sequence length="272" mass="30408">MERSQNRGTATRRLLLGSALALVLGTPGIGAAADSAQDLMRKSDKLHRLKSEQLHITLSLEEQGGTPRKLSLESLYQTDADGAEKLRMRFDAPADVKGTTLLSVDPVGEPEAEQWLYLPAFRKTRQLGASDLKDRFVNSDLWYEDLKQRDVDDFAYTLTGTEKLGGADCHVVEGKPARESVAKDSPYGKVQVWLRKDNLMQVRMRYFDKQLQPVKSLEGSKLTKVSDTAWRTDVMTIVDLKRKHRTVVTVDSRQVNPTLPADTFSRHALAGP</sequence>
<gene>
    <name evidence="3" type="ORF">D7V93_01835</name>
</gene>
<evidence type="ECO:0000256" key="1">
    <source>
        <dbReference type="SAM" id="SignalP"/>
    </source>
</evidence>
<keyword evidence="1" id="KW-0732">Signal</keyword>
<reference evidence="4" key="1">
    <citation type="submission" date="2018-09" db="EMBL/GenBank/DDBJ databases">
        <authorList>
            <person name="Livingstone P.G."/>
            <person name="Whitworth D.E."/>
        </authorList>
    </citation>
    <scope>NUCLEOTIDE SEQUENCE [LARGE SCALE GENOMIC DNA]</scope>
    <source>
        <strain evidence="4">CA051B</strain>
    </source>
</reference>
<accession>A0A3A8QHN4</accession>